<reference evidence="2" key="2">
    <citation type="submission" date="2015-01" db="EMBL/GenBank/DDBJ databases">
        <title>Evolutionary Origins and Diversification of the Mycorrhizal Mutualists.</title>
        <authorList>
            <consortium name="DOE Joint Genome Institute"/>
            <consortium name="Mycorrhizal Genomics Consortium"/>
            <person name="Kohler A."/>
            <person name="Kuo A."/>
            <person name="Nagy L.G."/>
            <person name="Floudas D."/>
            <person name="Copeland A."/>
            <person name="Barry K.W."/>
            <person name="Cichocki N."/>
            <person name="Veneault-Fourrey C."/>
            <person name="LaButti K."/>
            <person name="Lindquist E.A."/>
            <person name="Lipzen A."/>
            <person name="Lundell T."/>
            <person name="Morin E."/>
            <person name="Murat C."/>
            <person name="Riley R."/>
            <person name="Ohm R."/>
            <person name="Sun H."/>
            <person name="Tunlid A."/>
            <person name="Henrissat B."/>
            <person name="Grigoriev I.V."/>
            <person name="Hibbett D.S."/>
            <person name="Martin F."/>
        </authorList>
    </citation>
    <scope>NUCLEOTIDE SEQUENCE [LARGE SCALE GENOMIC DNA]</scope>
    <source>
        <strain evidence="2">441</strain>
    </source>
</reference>
<name>A0A0C9ZMJ0_9AGAM</name>
<keyword evidence="2" id="KW-1185">Reference proteome</keyword>
<dbReference type="AlphaFoldDB" id="A0A0C9ZMJ0"/>
<gene>
    <name evidence="1" type="ORF">PISMIDRAFT_674959</name>
</gene>
<evidence type="ECO:0000313" key="1">
    <source>
        <dbReference type="EMBL" id="KIK27119.1"/>
    </source>
</evidence>
<dbReference type="Proteomes" id="UP000054018">
    <property type="component" value="Unassembled WGS sequence"/>
</dbReference>
<proteinExistence type="predicted"/>
<protein>
    <submittedName>
        <fullName evidence="1">Uncharacterized protein</fullName>
    </submittedName>
</protein>
<organism evidence="1 2">
    <name type="scientific">Pisolithus microcarpus 441</name>
    <dbReference type="NCBI Taxonomy" id="765257"/>
    <lineage>
        <taxon>Eukaryota</taxon>
        <taxon>Fungi</taxon>
        <taxon>Dikarya</taxon>
        <taxon>Basidiomycota</taxon>
        <taxon>Agaricomycotina</taxon>
        <taxon>Agaricomycetes</taxon>
        <taxon>Agaricomycetidae</taxon>
        <taxon>Boletales</taxon>
        <taxon>Sclerodermatineae</taxon>
        <taxon>Pisolithaceae</taxon>
        <taxon>Pisolithus</taxon>
    </lineage>
</organism>
<evidence type="ECO:0000313" key="2">
    <source>
        <dbReference type="Proteomes" id="UP000054018"/>
    </source>
</evidence>
<reference evidence="1 2" key="1">
    <citation type="submission" date="2014-04" db="EMBL/GenBank/DDBJ databases">
        <authorList>
            <consortium name="DOE Joint Genome Institute"/>
            <person name="Kuo A."/>
            <person name="Kohler A."/>
            <person name="Costa M.D."/>
            <person name="Nagy L.G."/>
            <person name="Floudas D."/>
            <person name="Copeland A."/>
            <person name="Barry K.W."/>
            <person name="Cichocki N."/>
            <person name="Veneault-Fourrey C."/>
            <person name="LaButti K."/>
            <person name="Lindquist E.A."/>
            <person name="Lipzen A."/>
            <person name="Lundell T."/>
            <person name="Morin E."/>
            <person name="Murat C."/>
            <person name="Sun H."/>
            <person name="Tunlid A."/>
            <person name="Henrissat B."/>
            <person name="Grigoriev I.V."/>
            <person name="Hibbett D.S."/>
            <person name="Martin F."/>
            <person name="Nordberg H.P."/>
            <person name="Cantor M.N."/>
            <person name="Hua S.X."/>
        </authorList>
    </citation>
    <scope>NUCLEOTIDE SEQUENCE [LARGE SCALE GENOMIC DNA]</scope>
    <source>
        <strain evidence="1 2">441</strain>
    </source>
</reference>
<dbReference type="HOGENOM" id="CLU_3015053_0_0_1"/>
<dbReference type="EMBL" id="KN833697">
    <property type="protein sequence ID" value="KIK27119.1"/>
    <property type="molecule type" value="Genomic_DNA"/>
</dbReference>
<accession>A0A0C9ZMJ0</accession>
<sequence>MGPHLRGRTGRVPFSMSAWVAPNAGKYGQVHVIPVPQNGPTEPPYPEEFLFRFTHV</sequence>